<name>A0A9D2NQQ9_9FIRM</name>
<dbReference type="InterPro" id="IPR049516">
    <property type="entry name" value="FAD-depend_C"/>
</dbReference>
<dbReference type="EMBL" id="DWWM01000006">
    <property type="protein sequence ID" value="HJC35786.1"/>
    <property type="molecule type" value="Genomic_DNA"/>
</dbReference>
<dbReference type="Gene3D" id="3.50.50.60">
    <property type="entry name" value="FAD/NAD(P)-binding domain"/>
    <property type="match status" value="2"/>
</dbReference>
<reference evidence="2" key="2">
    <citation type="submission" date="2021-04" db="EMBL/GenBank/DDBJ databases">
        <authorList>
            <person name="Gilroy R."/>
        </authorList>
    </citation>
    <scope>NUCLEOTIDE SEQUENCE</scope>
    <source>
        <strain evidence="2">CHK187-11901</strain>
    </source>
</reference>
<dbReference type="Proteomes" id="UP000823896">
    <property type="component" value="Unassembled WGS sequence"/>
</dbReference>
<accession>A0A9D2NQQ9</accession>
<reference evidence="2" key="1">
    <citation type="journal article" date="2021" name="PeerJ">
        <title>Extensive microbial diversity within the chicken gut microbiome revealed by metagenomics and culture.</title>
        <authorList>
            <person name="Gilroy R."/>
            <person name="Ravi A."/>
            <person name="Getino M."/>
            <person name="Pursley I."/>
            <person name="Horton D.L."/>
            <person name="Alikhan N.F."/>
            <person name="Baker D."/>
            <person name="Gharbi K."/>
            <person name="Hall N."/>
            <person name="Watson M."/>
            <person name="Adriaenssens E.M."/>
            <person name="Foster-Nyarko E."/>
            <person name="Jarju S."/>
            <person name="Secka A."/>
            <person name="Antonio M."/>
            <person name="Oren A."/>
            <person name="Chaudhuri R.R."/>
            <person name="La Ragione R."/>
            <person name="Hildebrand F."/>
            <person name="Pallen M.J."/>
        </authorList>
    </citation>
    <scope>NUCLEOTIDE SEQUENCE</scope>
    <source>
        <strain evidence="2">CHK187-11901</strain>
    </source>
</reference>
<dbReference type="InterPro" id="IPR028348">
    <property type="entry name" value="FAD-binding_protein"/>
</dbReference>
<dbReference type="PANTHER" id="PTHR42842:SF3">
    <property type="entry name" value="FAD_NAD(P)-BINDING OXIDOREDUCTASE FAMILY PROTEIN"/>
    <property type="match status" value="1"/>
</dbReference>
<dbReference type="Gene3D" id="3.30.70.2700">
    <property type="match status" value="1"/>
</dbReference>
<evidence type="ECO:0000313" key="2">
    <source>
        <dbReference type="EMBL" id="HJC35786.1"/>
    </source>
</evidence>
<dbReference type="PIRSF" id="PIRSF038984">
    <property type="entry name" value="FAD_binding_protein"/>
    <property type="match status" value="1"/>
</dbReference>
<gene>
    <name evidence="2" type="ORF">H9702_01480</name>
</gene>
<dbReference type="PANTHER" id="PTHR42842">
    <property type="entry name" value="FAD/NAD(P)-BINDING OXIDOREDUCTASE"/>
    <property type="match status" value="1"/>
</dbReference>
<protein>
    <recommendedName>
        <fullName evidence="1">FAD-dependent protein C-terminal domain-containing protein</fullName>
    </recommendedName>
</protein>
<dbReference type="AlphaFoldDB" id="A0A9D2NQQ9"/>
<evidence type="ECO:0000313" key="3">
    <source>
        <dbReference type="Proteomes" id="UP000823896"/>
    </source>
</evidence>
<proteinExistence type="predicted"/>
<dbReference type="InterPro" id="IPR036188">
    <property type="entry name" value="FAD/NAD-bd_sf"/>
</dbReference>
<sequence length="525" mass="57313">MLRVSQVRLTIDEDLSQLKAKLCRKLRIAADDLIRFSIIKESIDARKDPIVFSYTLACEVRHEAALLKRHLRDVSAMHPEPFALPAQGNEPLKHRPAVIGFGPSGMFAALLLAQQGYRPIVFERGSCVETRTRRVRAFWAGGQLDPQCNVQFGEGGAGTFSDGKLTSRSKDPRCHHVLEELVRFGAPPQILYEAHPHIGTDILSGIVRNLREEIIALGGEIHFDAQAEDFHIADGRLRALIVNGEEIPCEQALLCVGHSARDTMRTLHARGMRMEAKAFAVGARVEHPQAMIDKALYGRYAGHPRLGAASYRMTCRAANGRGVYTFCMCPGGFVVPASSIPDGVVVNGMSEHARDQANANSALLVQVTPADYGHDPFDGMRFQEELEHRAFLMGGGDHRAPAQQVTDFLAHRASETIGALKPSYARGVTLCDLHALFPKEISTALEDGLRHFEHQLPGFSASGIMTAVESRSSAPLRMCRDERLMSSIEGIMPLGEGAGYAGGIVTSAVDGVRGAMALIRRFAPQ</sequence>
<comment type="caution">
    <text evidence="2">The sequence shown here is derived from an EMBL/GenBank/DDBJ whole genome shotgun (WGS) entry which is preliminary data.</text>
</comment>
<organism evidence="2 3">
    <name type="scientific">Candidatus Merdibacter merdavium</name>
    <dbReference type="NCBI Taxonomy" id="2838692"/>
    <lineage>
        <taxon>Bacteria</taxon>
        <taxon>Bacillati</taxon>
        <taxon>Bacillota</taxon>
        <taxon>Erysipelotrichia</taxon>
        <taxon>Erysipelotrichales</taxon>
        <taxon>Erysipelotrichaceae</taxon>
        <taxon>Merdibacter</taxon>
    </lineage>
</organism>
<dbReference type="SUPFAM" id="SSF51905">
    <property type="entry name" value="FAD/NAD(P)-binding domain"/>
    <property type="match status" value="1"/>
</dbReference>
<feature type="domain" description="FAD-dependent protein C-terminal" evidence="1">
    <location>
        <begin position="278"/>
        <end position="472"/>
    </location>
</feature>
<evidence type="ECO:0000259" key="1">
    <source>
        <dbReference type="Pfam" id="PF21688"/>
    </source>
</evidence>
<dbReference type="Pfam" id="PF21688">
    <property type="entry name" value="FAD-depend_C"/>
    <property type="match status" value="1"/>
</dbReference>